<dbReference type="InterPro" id="IPR050778">
    <property type="entry name" value="Cueball_EGF_LRP_Nidogen"/>
</dbReference>
<dbReference type="InterPro" id="IPR000033">
    <property type="entry name" value="LDLR_classB_rpt"/>
</dbReference>
<name>K1QWL4_MAGGI</name>
<proteinExistence type="predicted"/>
<protein>
    <submittedName>
        <fullName evidence="1">Low-density lipoprotein receptor-related protein 6</fullName>
    </submittedName>
</protein>
<dbReference type="PROSITE" id="PS51120">
    <property type="entry name" value="LDLRB"/>
    <property type="match status" value="1"/>
</dbReference>
<accession>K1QWL4</accession>
<dbReference type="EMBL" id="JH818523">
    <property type="protein sequence ID" value="EKC38033.1"/>
    <property type="molecule type" value="Genomic_DNA"/>
</dbReference>
<dbReference type="InParanoid" id="K1QWL4"/>
<dbReference type="SUPFAM" id="SSF63825">
    <property type="entry name" value="YWTD domain"/>
    <property type="match status" value="2"/>
</dbReference>
<sequence length="490" mass="55574">MTRAIRIAEASRVFLRISVICFTFTDQLHYYKHGEKFMKLINEFPKGPAGSFSNATCILAGTNTLIYSIASDPKKNVVFLAILDKIFIYHNFSIHRHTSKELLTQHTSKSAALGQIAFDFVSSNLYWCDSMLNWIAMKPAYKFSITNYKVIVQKDLLQPEGLALDPEDRLMFFSDNEPNARIAKSSLDGKNRVTIVYKGLSRVLTLTVDTAGDKLYWSDFSRETLESSNYDGLERKVIRRENHVAVSGLVYYQGQNLLEGDVKVFSSEQIEEPSNCTKDIGKSFKDFGPLGMEASTLAEQNDIKVIDLIFDWIANLLGWIEPRLSSIRSFSVNSQITDTIYSSLQNPESLTVDPYTGELYWIVGAPEKSIVRGSWTRNAPKVLISAANINSPRSLQFDVTSQRLYWLEHTFIKSSKANGSDIKSHINTKGAKKIFAYKGYFVWINEDDLHFHIANTSQAEYTLPTLQNPRDAAVFDSSLQDDKRETFNKQ</sequence>
<dbReference type="PANTHER" id="PTHR46513">
    <property type="entry name" value="VITELLOGENIN RECEPTOR-LIKE PROTEIN-RELATED-RELATED"/>
    <property type="match status" value="1"/>
</dbReference>
<dbReference type="AlphaFoldDB" id="K1QWL4"/>
<keyword evidence="1" id="KW-0449">Lipoprotein</keyword>
<dbReference type="HOGENOM" id="CLU_556969_0_0_1"/>
<dbReference type="InterPro" id="IPR011042">
    <property type="entry name" value="6-blade_b-propeller_TolB-like"/>
</dbReference>
<dbReference type="PANTHER" id="PTHR46513:SF13">
    <property type="entry name" value="EGF-LIKE DOMAIN-CONTAINING PROTEIN"/>
    <property type="match status" value="1"/>
</dbReference>
<keyword evidence="1" id="KW-0675">Receptor</keyword>
<evidence type="ECO:0000313" key="1">
    <source>
        <dbReference type="EMBL" id="EKC38033.1"/>
    </source>
</evidence>
<reference evidence="1" key="1">
    <citation type="journal article" date="2012" name="Nature">
        <title>The oyster genome reveals stress adaptation and complexity of shell formation.</title>
        <authorList>
            <person name="Zhang G."/>
            <person name="Fang X."/>
            <person name="Guo X."/>
            <person name="Li L."/>
            <person name="Luo R."/>
            <person name="Xu F."/>
            <person name="Yang P."/>
            <person name="Zhang L."/>
            <person name="Wang X."/>
            <person name="Qi H."/>
            <person name="Xiong Z."/>
            <person name="Que H."/>
            <person name="Xie Y."/>
            <person name="Holland P.W."/>
            <person name="Paps J."/>
            <person name="Zhu Y."/>
            <person name="Wu F."/>
            <person name="Chen Y."/>
            <person name="Wang J."/>
            <person name="Peng C."/>
            <person name="Meng J."/>
            <person name="Yang L."/>
            <person name="Liu J."/>
            <person name="Wen B."/>
            <person name="Zhang N."/>
            <person name="Huang Z."/>
            <person name="Zhu Q."/>
            <person name="Feng Y."/>
            <person name="Mount A."/>
            <person name="Hedgecock D."/>
            <person name="Xu Z."/>
            <person name="Liu Y."/>
            <person name="Domazet-Loso T."/>
            <person name="Du Y."/>
            <person name="Sun X."/>
            <person name="Zhang S."/>
            <person name="Liu B."/>
            <person name="Cheng P."/>
            <person name="Jiang X."/>
            <person name="Li J."/>
            <person name="Fan D."/>
            <person name="Wang W."/>
            <person name="Fu W."/>
            <person name="Wang T."/>
            <person name="Wang B."/>
            <person name="Zhang J."/>
            <person name="Peng Z."/>
            <person name="Li Y."/>
            <person name="Li N."/>
            <person name="Wang J."/>
            <person name="Chen M."/>
            <person name="He Y."/>
            <person name="Tan F."/>
            <person name="Song X."/>
            <person name="Zheng Q."/>
            <person name="Huang R."/>
            <person name="Yang H."/>
            <person name="Du X."/>
            <person name="Chen L."/>
            <person name="Yang M."/>
            <person name="Gaffney P.M."/>
            <person name="Wang S."/>
            <person name="Luo L."/>
            <person name="She Z."/>
            <person name="Ming Y."/>
            <person name="Huang W."/>
            <person name="Zhang S."/>
            <person name="Huang B."/>
            <person name="Zhang Y."/>
            <person name="Qu T."/>
            <person name="Ni P."/>
            <person name="Miao G."/>
            <person name="Wang J."/>
            <person name="Wang Q."/>
            <person name="Steinberg C.E."/>
            <person name="Wang H."/>
            <person name="Li N."/>
            <person name="Qian L."/>
            <person name="Zhang G."/>
            <person name="Li Y."/>
            <person name="Yang H."/>
            <person name="Liu X."/>
            <person name="Wang J."/>
            <person name="Yin Y."/>
            <person name="Wang J."/>
        </authorList>
    </citation>
    <scope>NUCLEOTIDE SEQUENCE [LARGE SCALE GENOMIC DNA]</scope>
    <source>
        <strain evidence="1">05x7-T-G4-1.051#20</strain>
    </source>
</reference>
<gene>
    <name evidence="1" type="ORF">CGI_10018714</name>
</gene>
<dbReference type="SMART" id="SM00135">
    <property type="entry name" value="LY"/>
    <property type="match status" value="4"/>
</dbReference>
<dbReference type="Gene3D" id="2.120.10.30">
    <property type="entry name" value="TolB, C-terminal domain"/>
    <property type="match status" value="2"/>
</dbReference>
<organism evidence="1">
    <name type="scientific">Magallana gigas</name>
    <name type="common">Pacific oyster</name>
    <name type="synonym">Crassostrea gigas</name>
    <dbReference type="NCBI Taxonomy" id="29159"/>
    <lineage>
        <taxon>Eukaryota</taxon>
        <taxon>Metazoa</taxon>
        <taxon>Spiralia</taxon>
        <taxon>Lophotrochozoa</taxon>
        <taxon>Mollusca</taxon>
        <taxon>Bivalvia</taxon>
        <taxon>Autobranchia</taxon>
        <taxon>Pteriomorphia</taxon>
        <taxon>Ostreida</taxon>
        <taxon>Ostreoidea</taxon>
        <taxon>Ostreidae</taxon>
        <taxon>Magallana</taxon>
    </lineage>
</organism>